<dbReference type="Proteomes" id="UP000005730">
    <property type="component" value="Chromosome"/>
</dbReference>
<dbReference type="PANTHER" id="PTHR43840">
    <property type="entry name" value="MITOCHONDRIAL METAL TRANSPORTER 1-RELATED"/>
    <property type="match status" value="1"/>
</dbReference>
<dbReference type="InterPro" id="IPR002524">
    <property type="entry name" value="Cation_efflux"/>
</dbReference>
<dbReference type="PANTHER" id="PTHR43840:SF15">
    <property type="entry name" value="MITOCHONDRIAL METAL TRANSPORTER 1-RELATED"/>
    <property type="match status" value="1"/>
</dbReference>
<feature type="transmembrane region" description="Helical" evidence="7">
    <location>
        <begin position="162"/>
        <end position="180"/>
    </location>
</feature>
<dbReference type="SUPFAM" id="SSF160240">
    <property type="entry name" value="Cation efflux protein cytoplasmic domain-like"/>
    <property type="match status" value="1"/>
</dbReference>
<name>H0UR74_9BACT</name>
<evidence type="ECO:0000259" key="9">
    <source>
        <dbReference type="Pfam" id="PF16916"/>
    </source>
</evidence>
<dbReference type="Gene3D" id="1.20.1510.10">
    <property type="entry name" value="Cation efflux protein transmembrane domain"/>
    <property type="match status" value="1"/>
</dbReference>
<dbReference type="Pfam" id="PF01545">
    <property type="entry name" value="Cation_efflux"/>
    <property type="match status" value="1"/>
</dbReference>
<dbReference type="FunFam" id="1.20.1510.10:FF:000006">
    <property type="entry name" value="Divalent cation efflux transporter"/>
    <property type="match status" value="1"/>
</dbReference>
<evidence type="ECO:0000256" key="3">
    <source>
        <dbReference type="ARBA" id="ARBA00022448"/>
    </source>
</evidence>
<sequence>MAPGLTGKITREEKVSWVGLGVNGLLVMIKYGAGFLGHSAAMVADATHSMSDLLTDVLAVVGFRISAKPSDSCHAYGHGRAETLLEGLCGISLMGAGLFILHGGIVGIWEALKGTASAPEGFVVPVALCSVVVKEWLYRYTDRWAARLGSFALRAKALDHRSDALSSVGTLVGIGGAWFLGGRFAVLDSLAAAAVSFFIIRASIPIMGRSLGELMEGALPEEELKRISRALAGTQGVMGHHHVRTRRVGPTSAVEAHVLVDPDMPLWAAHAIATEAERAIKRELGERTLVTIHVEPWGGDVDEEQGLS</sequence>
<evidence type="ECO:0000259" key="8">
    <source>
        <dbReference type="Pfam" id="PF01545"/>
    </source>
</evidence>
<evidence type="ECO:0000256" key="5">
    <source>
        <dbReference type="ARBA" id="ARBA00022989"/>
    </source>
</evidence>
<dbReference type="GO" id="GO:0016020">
    <property type="term" value="C:membrane"/>
    <property type="evidence" value="ECO:0007669"/>
    <property type="project" value="UniProtKB-SubCell"/>
</dbReference>
<dbReference type="RefSeq" id="WP_006584405.1">
    <property type="nucleotide sequence ID" value="NZ_CM001377.1"/>
</dbReference>
<dbReference type="Pfam" id="PF16916">
    <property type="entry name" value="ZT_dimer"/>
    <property type="match status" value="1"/>
</dbReference>
<comment type="similarity">
    <text evidence="2">Belongs to the cation diffusion facilitator (CDF) transporter (TC 2.A.4) family.</text>
</comment>
<evidence type="ECO:0000256" key="4">
    <source>
        <dbReference type="ARBA" id="ARBA00022692"/>
    </source>
</evidence>
<dbReference type="EMBL" id="CM001377">
    <property type="protein sequence ID" value="EHM10911.1"/>
    <property type="molecule type" value="Genomic_DNA"/>
</dbReference>
<feature type="domain" description="Cation efflux protein transmembrane" evidence="8">
    <location>
        <begin position="17"/>
        <end position="215"/>
    </location>
</feature>
<dbReference type="InterPro" id="IPR036837">
    <property type="entry name" value="Cation_efflux_CTD_sf"/>
</dbReference>
<evidence type="ECO:0000313" key="10">
    <source>
        <dbReference type="EMBL" id="EHM10911.1"/>
    </source>
</evidence>
<dbReference type="Gene3D" id="3.30.70.1350">
    <property type="entry name" value="Cation efflux protein, cytoplasmic domain"/>
    <property type="match status" value="1"/>
</dbReference>
<comment type="subcellular location">
    <subcellularLocation>
        <location evidence="1">Membrane</location>
        <topology evidence="1">Multi-pass membrane protein</topology>
    </subcellularLocation>
</comment>
<dbReference type="STRING" id="926567.TheveDRAFT_1793"/>
<keyword evidence="6 7" id="KW-0472">Membrane</keyword>
<keyword evidence="3" id="KW-0813">Transport</keyword>
<dbReference type="AlphaFoldDB" id="H0UR74"/>
<reference evidence="10 11" key="1">
    <citation type="submission" date="2011-10" db="EMBL/GenBank/DDBJ databases">
        <title>The Noncontiguous Finished genome of Thermanaerovibrio velox DSM 12556.</title>
        <authorList>
            <consortium name="US DOE Joint Genome Institute (JGI-PGF)"/>
            <person name="Lucas S."/>
            <person name="Copeland A."/>
            <person name="Lapidus A."/>
            <person name="Glavina del Rio T."/>
            <person name="Dalin E."/>
            <person name="Tice H."/>
            <person name="Bruce D."/>
            <person name="Goodwin L."/>
            <person name="Pitluck S."/>
            <person name="Peters L."/>
            <person name="Mikhailova N."/>
            <person name="Teshima H."/>
            <person name="Kyrpides N."/>
            <person name="Mavromatis K."/>
            <person name="Ivanova N."/>
            <person name="Markowitz V."/>
            <person name="Cheng J.-F."/>
            <person name="Hugenholtz P."/>
            <person name="Woyke T."/>
            <person name="Wu D."/>
            <person name="Spring S."/>
            <person name="Brambilla E.-M."/>
            <person name="Klenk H.-P."/>
            <person name="Eisen J.A."/>
        </authorList>
    </citation>
    <scope>NUCLEOTIDE SEQUENCE [LARGE SCALE GENOMIC DNA]</scope>
    <source>
        <strain evidence="10 11">DSM 12556</strain>
    </source>
</reference>
<organism evidence="10 11">
    <name type="scientific">Thermanaerovibrio velox DSM 12556</name>
    <dbReference type="NCBI Taxonomy" id="926567"/>
    <lineage>
        <taxon>Bacteria</taxon>
        <taxon>Thermotogati</taxon>
        <taxon>Synergistota</taxon>
        <taxon>Synergistia</taxon>
        <taxon>Synergistales</taxon>
        <taxon>Synergistaceae</taxon>
        <taxon>Thermanaerovibrio</taxon>
    </lineage>
</organism>
<evidence type="ECO:0000256" key="6">
    <source>
        <dbReference type="ARBA" id="ARBA00023136"/>
    </source>
</evidence>
<protein>
    <submittedName>
        <fullName evidence="10">Cation diffusion facilitator family transporter</fullName>
    </submittedName>
</protein>
<keyword evidence="4 7" id="KW-0812">Transmembrane</keyword>
<feature type="transmembrane region" description="Helical" evidence="7">
    <location>
        <begin position="121"/>
        <end position="141"/>
    </location>
</feature>
<accession>H0UR74</accession>
<keyword evidence="11" id="KW-1185">Reference proteome</keyword>
<evidence type="ECO:0000256" key="7">
    <source>
        <dbReference type="SAM" id="Phobius"/>
    </source>
</evidence>
<dbReference type="InterPro" id="IPR027469">
    <property type="entry name" value="Cation_efflux_TMD_sf"/>
</dbReference>
<dbReference type="eggNOG" id="COG0053">
    <property type="taxonomic scope" value="Bacteria"/>
</dbReference>
<dbReference type="InterPro" id="IPR050291">
    <property type="entry name" value="CDF_Transporter"/>
</dbReference>
<evidence type="ECO:0000313" key="11">
    <source>
        <dbReference type="Proteomes" id="UP000005730"/>
    </source>
</evidence>
<proteinExistence type="inferred from homology"/>
<evidence type="ECO:0000256" key="1">
    <source>
        <dbReference type="ARBA" id="ARBA00004141"/>
    </source>
</evidence>
<evidence type="ECO:0000256" key="2">
    <source>
        <dbReference type="ARBA" id="ARBA00008114"/>
    </source>
</evidence>
<dbReference type="HOGENOM" id="CLU_013430_3_6_0"/>
<feature type="transmembrane region" description="Helical" evidence="7">
    <location>
        <begin position="88"/>
        <end position="109"/>
    </location>
</feature>
<keyword evidence="5 7" id="KW-1133">Transmembrane helix</keyword>
<dbReference type="OrthoDB" id="9806522at2"/>
<dbReference type="InterPro" id="IPR058533">
    <property type="entry name" value="Cation_efflux_TM"/>
</dbReference>
<dbReference type="InterPro" id="IPR027470">
    <property type="entry name" value="Cation_efflux_CTD"/>
</dbReference>
<feature type="domain" description="Cation efflux protein cytoplasmic" evidence="9">
    <location>
        <begin position="219"/>
        <end position="296"/>
    </location>
</feature>
<dbReference type="GO" id="GO:0008324">
    <property type="term" value="F:monoatomic cation transmembrane transporter activity"/>
    <property type="evidence" value="ECO:0007669"/>
    <property type="project" value="InterPro"/>
</dbReference>
<dbReference type="SUPFAM" id="SSF161111">
    <property type="entry name" value="Cation efflux protein transmembrane domain-like"/>
    <property type="match status" value="1"/>
</dbReference>
<dbReference type="NCBIfam" id="TIGR01297">
    <property type="entry name" value="CDF"/>
    <property type="match status" value="1"/>
</dbReference>
<gene>
    <name evidence="10" type="ORF">TheveDRAFT_1793</name>
</gene>